<dbReference type="OrthoDB" id="9801052at2"/>
<dbReference type="EMBL" id="VOOS01000004">
    <property type="protein sequence ID" value="TXB64777.1"/>
    <property type="molecule type" value="Genomic_DNA"/>
</dbReference>
<dbReference type="PANTHER" id="PTHR21666:SF270">
    <property type="entry name" value="MUREIN HYDROLASE ACTIVATOR ENVC"/>
    <property type="match status" value="1"/>
</dbReference>
<dbReference type="InterPro" id="IPR016047">
    <property type="entry name" value="M23ase_b-sheet_dom"/>
</dbReference>
<organism evidence="2 3">
    <name type="scientific">Vicingus serpentipes</name>
    <dbReference type="NCBI Taxonomy" id="1926625"/>
    <lineage>
        <taxon>Bacteria</taxon>
        <taxon>Pseudomonadati</taxon>
        <taxon>Bacteroidota</taxon>
        <taxon>Flavobacteriia</taxon>
        <taxon>Flavobacteriales</taxon>
        <taxon>Vicingaceae</taxon>
        <taxon>Vicingus</taxon>
    </lineage>
</organism>
<gene>
    <name evidence="2" type="ORF">FRY74_10015</name>
</gene>
<dbReference type="Gene3D" id="2.70.70.10">
    <property type="entry name" value="Glucose Permease (Domain IIA)"/>
    <property type="match status" value="1"/>
</dbReference>
<dbReference type="InterPro" id="IPR050570">
    <property type="entry name" value="Cell_wall_metabolism_enzyme"/>
</dbReference>
<dbReference type="Pfam" id="PF01551">
    <property type="entry name" value="Peptidase_M23"/>
    <property type="match status" value="1"/>
</dbReference>
<comment type="caution">
    <text evidence="2">The sequence shown here is derived from an EMBL/GenBank/DDBJ whole genome shotgun (WGS) entry which is preliminary data.</text>
</comment>
<dbReference type="RefSeq" id="WP_147101065.1">
    <property type="nucleotide sequence ID" value="NZ_VOOS01000004.1"/>
</dbReference>
<evidence type="ECO:0000313" key="3">
    <source>
        <dbReference type="Proteomes" id="UP000321721"/>
    </source>
</evidence>
<dbReference type="InterPro" id="IPR011055">
    <property type="entry name" value="Dup_hybrid_motif"/>
</dbReference>
<dbReference type="PANTHER" id="PTHR21666">
    <property type="entry name" value="PEPTIDASE-RELATED"/>
    <property type="match status" value="1"/>
</dbReference>
<dbReference type="CDD" id="cd12797">
    <property type="entry name" value="M23_peptidase"/>
    <property type="match status" value="1"/>
</dbReference>
<evidence type="ECO:0000313" key="2">
    <source>
        <dbReference type="EMBL" id="TXB64777.1"/>
    </source>
</evidence>
<dbReference type="SUPFAM" id="SSF51261">
    <property type="entry name" value="Duplicated hybrid motif"/>
    <property type="match status" value="1"/>
</dbReference>
<dbReference type="Proteomes" id="UP000321721">
    <property type="component" value="Unassembled WGS sequence"/>
</dbReference>
<dbReference type="GO" id="GO:0004222">
    <property type="term" value="F:metalloendopeptidase activity"/>
    <property type="evidence" value="ECO:0007669"/>
    <property type="project" value="TreeGrafter"/>
</dbReference>
<name>A0A5C6RRJ0_9FLAO</name>
<protein>
    <submittedName>
        <fullName evidence="2">Peptidoglycan DD-metalloendopeptidase family protein</fullName>
    </submittedName>
</protein>
<sequence>MLESILQKTKFSSLLEGDSTDYVWIDISLTNEQLENVDVSNASQFSEYINLFLKENNAKIAMGGYNEARNIYKRSENFNSSDLEERFIHLGIDLWTKAYTAVSAPLKGKVHSFGNNLGVGNYGPTIILEHNLKGEKFYTLYGHLTKDSIEDLIIGEAIDKGEMFAAIGNFPANGDYPPHLHFQIIKDLKGMSGDFPGVTSNTKQEEDLANCPDPNLILKISK</sequence>
<reference evidence="2 3" key="1">
    <citation type="submission" date="2019-08" db="EMBL/GenBank/DDBJ databases">
        <title>Genome of Vicingus serpentipes NCIMB 15042.</title>
        <authorList>
            <person name="Bowman J.P."/>
        </authorList>
    </citation>
    <scope>NUCLEOTIDE SEQUENCE [LARGE SCALE GENOMIC DNA]</scope>
    <source>
        <strain evidence="2 3">NCIMB 15042</strain>
    </source>
</reference>
<feature type="domain" description="M23ase beta-sheet core" evidence="1">
    <location>
        <begin position="88"/>
        <end position="187"/>
    </location>
</feature>
<dbReference type="AlphaFoldDB" id="A0A5C6RRJ0"/>
<proteinExistence type="predicted"/>
<keyword evidence="3" id="KW-1185">Reference proteome</keyword>
<evidence type="ECO:0000259" key="1">
    <source>
        <dbReference type="Pfam" id="PF01551"/>
    </source>
</evidence>
<accession>A0A5C6RRJ0</accession>